<dbReference type="InterPro" id="IPR001650">
    <property type="entry name" value="Helicase_C-like"/>
</dbReference>
<comment type="caution">
    <text evidence="2">The sequence shown here is derived from an EMBL/GenBank/DDBJ whole genome shotgun (WGS) entry which is preliminary data.</text>
</comment>
<evidence type="ECO:0000313" key="2">
    <source>
        <dbReference type="EMBL" id="TQE97526.1"/>
    </source>
</evidence>
<evidence type="ECO:0000259" key="1">
    <source>
        <dbReference type="PROSITE" id="PS51194"/>
    </source>
</evidence>
<reference evidence="2 3" key="1">
    <citation type="submission" date="2019-06" db="EMBL/GenBank/DDBJ databases">
        <title>Metagenome assembled Genome of Spiribacter salinus SL48-SHIP from the microbial mat of Salt Lake 48 (Novosibirsk region, Russia).</title>
        <authorList>
            <person name="Shipova A."/>
            <person name="Rozanov A.S."/>
            <person name="Bryanskaya A.V."/>
            <person name="Peltek S.E."/>
        </authorList>
    </citation>
    <scope>NUCLEOTIDE SEQUENCE [LARGE SCALE GENOMIC DNA]</scope>
    <source>
        <strain evidence="2">SL48-SHIP-2</strain>
    </source>
</reference>
<dbReference type="InterPro" id="IPR027417">
    <property type="entry name" value="P-loop_NTPase"/>
</dbReference>
<gene>
    <name evidence="2" type="ORF">FKY71_16020</name>
</gene>
<dbReference type="PROSITE" id="PS51194">
    <property type="entry name" value="HELICASE_CTER"/>
    <property type="match status" value="1"/>
</dbReference>
<dbReference type="Pfam" id="PF11907">
    <property type="entry name" value="DUF3427"/>
    <property type="match status" value="1"/>
</dbReference>
<name>A0A540VLD4_9GAMM</name>
<feature type="non-terminal residue" evidence="2">
    <location>
        <position position="1"/>
    </location>
</feature>
<dbReference type="GO" id="GO:0016887">
    <property type="term" value="F:ATP hydrolysis activity"/>
    <property type="evidence" value="ECO:0007669"/>
    <property type="project" value="TreeGrafter"/>
</dbReference>
<evidence type="ECO:0000313" key="3">
    <source>
        <dbReference type="Proteomes" id="UP000315400"/>
    </source>
</evidence>
<dbReference type="EMBL" id="VIFK01000306">
    <property type="protein sequence ID" value="TQE97526.1"/>
    <property type="molecule type" value="Genomic_DNA"/>
</dbReference>
<dbReference type="Gene3D" id="3.40.50.300">
    <property type="entry name" value="P-loop containing nucleotide triphosphate hydrolases"/>
    <property type="match status" value="1"/>
</dbReference>
<sequence length="560" mass="64143">GDFTHEMRLPDAIEARHLVPFHYFGIGDEPGVDLSGLAWQRGGYRLEDLDRVIGTNERRARWVMNNLADHVAEPERIRALGFCVSQQHAEFMARFFTAHEMPAVALTAKSPDDLRRKVQRQLVEREIRTIFTVDLYNEGVDIPEVDTVMLLRPTESLTVYLQQLGRGLRLHDEKSHLTVLDFIAPQNRQFRFADRFRALSSRAEVRVDQQVEASFPWLPAGCLIRLDRKATQVVLDNIRESLIQRKPKIVQHLARLREQIDGRPTLKQMLDWLHFDDADLLLKHGLPCRLLEQAGDESFGDLGAYERGLALGLRHLVLADDRDFLRALFEAVRGKADSDSAWNQHLTLALALLWGAQRPDGREGAAVAFLRGNDGLRSDLEEVIEYRFGQLLPLEPRRWPHLSGALALHGHYTREQIMLALGKGDFGAPFTHREGVIHLPERNADAFFVTINKSDKDFSPSTQYEDYALTDELFHWQSQSTTTPESPTGQRYISHAEMGYQPLLFVREAKKLANGLTAPFQYLGPVEYVRHQGSRPMSIVWRLRHPLPAKNLRQYRREAV</sequence>
<organism evidence="2 3">
    <name type="scientific">Spiribacter salinus</name>
    <dbReference type="NCBI Taxonomy" id="1335746"/>
    <lineage>
        <taxon>Bacteria</taxon>
        <taxon>Pseudomonadati</taxon>
        <taxon>Pseudomonadota</taxon>
        <taxon>Gammaproteobacteria</taxon>
        <taxon>Chromatiales</taxon>
        <taxon>Ectothiorhodospiraceae</taxon>
        <taxon>Spiribacter</taxon>
    </lineage>
</organism>
<dbReference type="PANTHER" id="PTHR47962:SF7">
    <property type="entry name" value="MITOCHONDRIAL ATP-DEPENDENT HELICASE IRC3-RELATED"/>
    <property type="match status" value="1"/>
</dbReference>
<dbReference type="SUPFAM" id="SSF52540">
    <property type="entry name" value="P-loop containing nucleoside triphosphate hydrolases"/>
    <property type="match status" value="1"/>
</dbReference>
<protein>
    <submittedName>
        <fullName evidence="2">DUF3427 domain-containing protein</fullName>
    </submittedName>
</protein>
<dbReference type="GO" id="GO:0003677">
    <property type="term" value="F:DNA binding"/>
    <property type="evidence" value="ECO:0007669"/>
    <property type="project" value="TreeGrafter"/>
</dbReference>
<proteinExistence type="predicted"/>
<dbReference type="Pfam" id="PF00271">
    <property type="entry name" value="Helicase_C"/>
    <property type="match status" value="1"/>
</dbReference>
<dbReference type="InterPro" id="IPR052511">
    <property type="entry name" value="ATP-dep_Helicase"/>
</dbReference>
<dbReference type="SMART" id="SM00490">
    <property type="entry name" value="HELICc"/>
    <property type="match status" value="1"/>
</dbReference>
<dbReference type="InterPro" id="IPR021835">
    <property type="entry name" value="DUF3427"/>
</dbReference>
<dbReference type="CDD" id="cd18799">
    <property type="entry name" value="SF2_C_EcoAI-like"/>
    <property type="match status" value="1"/>
</dbReference>
<dbReference type="Proteomes" id="UP000315400">
    <property type="component" value="Unassembled WGS sequence"/>
</dbReference>
<dbReference type="AlphaFoldDB" id="A0A540VLD4"/>
<dbReference type="PANTHER" id="PTHR47962">
    <property type="entry name" value="ATP-DEPENDENT HELICASE LHR-RELATED-RELATED"/>
    <property type="match status" value="1"/>
</dbReference>
<accession>A0A540VLD4</accession>
<feature type="domain" description="Helicase C-terminal" evidence="1">
    <location>
        <begin position="66"/>
        <end position="219"/>
    </location>
</feature>